<feature type="domain" description="AMP-dependent synthetase/ligase" evidence="3">
    <location>
        <begin position="37"/>
        <end position="389"/>
    </location>
</feature>
<dbReference type="InterPro" id="IPR045851">
    <property type="entry name" value="AMP-bd_C_sf"/>
</dbReference>
<evidence type="ECO:0000313" key="6">
    <source>
        <dbReference type="Proteomes" id="UP000315395"/>
    </source>
</evidence>
<keyword evidence="6" id="KW-1185">Reference proteome</keyword>
<dbReference type="Gene3D" id="3.40.50.12780">
    <property type="entry name" value="N-terminal domain of ligase-like"/>
    <property type="match status" value="1"/>
</dbReference>
<dbReference type="SUPFAM" id="SSF56801">
    <property type="entry name" value="Acetyl-CoA synthetase-like"/>
    <property type="match status" value="1"/>
</dbReference>
<evidence type="ECO:0000313" key="5">
    <source>
        <dbReference type="EMBL" id="QDO88007.1"/>
    </source>
</evidence>
<name>A0A516G902_9MICO</name>
<dbReference type="PANTHER" id="PTHR43201:SF5">
    <property type="entry name" value="MEDIUM-CHAIN ACYL-COA LIGASE ACSF2, MITOCHONDRIAL"/>
    <property type="match status" value="1"/>
</dbReference>
<accession>A0A516G902</accession>
<reference evidence="5 6" key="1">
    <citation type="submission" date="2019-07" db="EMBL/GenBank/DDBJ databases">
        <title>complete genome sequencing of Ornithinimicrobium sp. H23M54.</title>
        <authorList>
            <person name="Bae J.-W."/>
            <person name="Lee S.-Y."/>
        </authorList>
    </citation>
    <scope>NUCLEOTIDE SEQUENCE [LARGE SCALE GENOMIC DNA]</scope>
    <source>
        <strain evidence="5 6">H23M54</strain>
    </source>
</reference>
<proteinExistence type="inferred from homology"/>
<evidence type="ECO:0000259" key="3">
    <source>
        <dbReference type="Pfam" id="PF00501"/>
    </source>
</evidence>
<dbReference type="InterPro" id="IPR025110">
    <property type="entry name" value="AMP-bd_C"/>
</dbReference>
<dbReference type="Pfam" id="PF00501">
    <property type="entry name" value="AMP-binding"/>
    <property type="match status" value="1"/>
</dbReference>
<dbReference type="InterPro" id="IPR000873">
    <property type="entry name" value="AMP-dep_synth/lig_dom"/>
</dbReference>
<dbReference type="PANTHER" id="PTHR43201">
    <property type="entry name" value="ACYL-COA SYNTHETASE"/>
    <property type="match status" value="1"/>
</dbReference>
<dbReference type="GO" id="GO:0006631">
    <property type="term" value="P:fatty acid metabolic process"/>
    <property type="evidence" value="ECO:0007669"/>
    <property type="project" value="TreeGrafter"/>
</dbReference>
<dbReference type="KEGG" id="orz:FNH13_06320"/>
<evidence type="ECO:0000259" key="4">
    <source>
        <dbReference type="Pfam" id="PF13193"/>
    </source>
</evidence>
<dbReference type="Gene3D" id="3.30.300.30">
    <property type="match status" value="1"/>
</dbReference>
<keyword evidence="2" id="KW-0436">Ligase</keyword>
<dbReference type="Pfam" id="PF13193">
    <property type="entry name" value="AMP-binding_C"/>
    <property type="match status" value="1"/>
</dbReference>
<dbReference type="OrthoDB" id="9803968at2"/>
<dbReference type="EMBL" id="CP041616">
    <property type="protein sequence ID" value="QDO88007.1"/>
    <property type="molecule type" value="Genomic_DNA"/>
</dbReference>
<dbReference type="InterPro" id="IPR042099">
    <property type="entry name" value="ANL_N_sf"/>
</dbReference>
<gene>
    <name evidence="5" type="ORF">FNH13_06320</name>
</gene>
<feature type="domain" description="AMP-binding enzyme C-terminal" evidence="4">
    <location>
        <begin position="442"/>
        <end position="515"/>
    </location>
</feature>
<sequence length="528" mass="56795">MADQLKAANLVPEDRAERYRSQGWWPGESLLERFRGHVASGPDQVSVTDSYGTSLTRRQLWERAESLSEQLRERGVVPGDVVVVYLPNSVLWQAALLACLQLAAVPATLPVTTDQSALAVNCRAVGTRAIVTIADHHGYRLGEVAAEAAREAGLRCEILIVDDDQQDWVSVDGPTSDVVRPVDLDHLMFTSSTTGSSKAVMHTADTLAAVNIGFAERFGITEDTPIFMPSPLGHSVGAWHGGRLSLFTGAHLVLQDRWHPRIALELVDEHRCEFTAAATPFLKDLVEAPWDGPKFATMRNFLCGGAAVPESLMERAATELAHTFVTVLWGMTEGGVTTCLPDSTLEQRAATCGVGLPGLELATVDPDGTLNPEGGELVMRGPGVFVGYLGQEQLYADSLTEDGYFRTGDLATVDEAGFLRLTGRLKDLIVRGGVNISPVRTENALAAHPGVRSVAVIGIPDDRLGERICAVITPQGPAPTLAELVAFLTDAGLPRRLMPESLVVRDDMPTTAAGKIRKVDVRKLVVHP</sequence>
<organism evidence="5 6">
    <name type="scientific">Ornithinimicrobium ciconiae</name>
    <dbReference type="NCBI Taxonomy" id="2594265"/>
    <lineage>
        <taxon>Bacteria</taxon>
        <taxon>Bacillati</taxon>
        <taxon>Actinomycetota</taxon>
        <taxon>Actinomycetes</taxon>
        <taxon>Micrococcales</taxon>
        <taxon>Ornithinimicrobiaceae</taxon>
        <taxon>Ornithinimicrobium</taxon>
    </lineage>
</organism>
<protein>
    <submittedName>
        <fullName evidence="5">AMP-binding protein</fullName>
    </submittedName>
</protein>
<evidence type="ECO:0000256" key="2">
    <source>
        <dbReference type="ARBA" id="ARBA00022598"/>
    </source>
</evidence>
<dbReference type="RefSeq" id="WP_143782682.1">
    <property type="nucleotide sequence ID" value="NZ_CP041616.1"/>
</dbReference>
<dbReference type="Proteomes" id="UP000315395">
    <property type="component" value="Chromosome"/>
</dbReference>
<dbReference type="AlphaFoldDB" id="A0A516G902"/>
<dbReference type="GO" id="GO:0031956">
    <property type="term" value="F:medium-chain fatty acid-CoA ligase activity"/>
    <property type="evidence" value="ECO:0007669"/>
    <property type="project" value="TreeGrafter"/>
</dbReference>
<evidence type="ECO:0000256" key="1">
    <source>
        <dbReference type="ARBA" id="ARBA00006432"/>
    </source>
</evidence>
<comment type="similarity">
    <text evidence="1">Belongs to the ATP-dependent AMP-binding enzyme family.</text>
</comment>